<dbReference type="AlphaFoldDB" id="Q5EVH9"/>
<comment type="subcellular location">
    <subcellularLocation>
        <location evidence="1 9 11">Nucleus</location>
    </subcellularLocation>
</comment>
<dbReference type="PROSITE" id="PS00478">
    <property type="entry name" value="LIM_DOMAIN_1"/>
    <property type="match status" value="2"/>
</dbReference>
<evidence type="ECO:0000256" key="4">
    <source>
        <dbReference type="ARBA" id="ARBA00022833"/>
    </source>
</evidence>
<gene>
    <name evidence="16" type="ORF">GSOID_T00006999001</name>
</gene>
<dbReference type="PANTHER" id="PTHR24208">
    <property type="entry name" value="LIM/HOMEOBOX PROTEIN LHX"/>
    <property type="match status" value="1"/>
</dbReference>
<sequence>MNTFCFACRESLTAMENVSTISGYTFHNECLNCSNCSAGLGERCYLKGTKLYCKNDYESVRSLCDACKEVITQGDYIMKTESSVFHWSCFKCTICSTKLESGERYSIDYPSSIVCFNCMQKRSAETSEVTTVTEIKNENISASESQIHNHSNNHASSKLLKTESSASETSGYQSIVSPMGSWSTMLSGENSHSAKTEMDNTHSNGGDSNSNANDSLSDSSSEARLVLDTDRKNLGAAKRPRTILNQAQRRRFKEAFETTPKPCRKVREKLAEETGLSQRVVQVWFQNQRAKVKKIAKRNTDMRMAQQAHALNGQIPINTPQPMLRGQARLQGMYQSHNFHNQCSYLPLSFKSEPFADHVFQTNHPEAQQPQHQHTEMHYQAMVYPNFAPDANLQQLCDPNALNASISFPQHISPNGFPN</sequence>
<dbReference type="Pfam" id="PF00412">
    <property type="entry name" value="LIM"/>
    <property type="match status" value="2"/>
</dbReference>
<evidence type="ECO:0000256" key="2">
    <source>
        <dbReference type="ARBA" id="ARBA00022723"/>
    </source>
</evidence>
<dbReference type="PROSITE" id="PS00027">
    <property type="entry name" value="HOMEOBOX_1"/>
    <property type="match status" value="1"/>
</dbReference>
<reference evidence="15" key="1">
    <citation type="journal article" date="2005" name="Curr. Biol.">
        <title>Remodelling of the homeobox gene complement in the tunicate Oikopleura dioica.</title>
        <authorList>
            <person name="Edvardsen R.B."/>
            <person name="Seo H.C."/>
            <person name="Jensen M.F."/>
            <person name="Mialon A."/>
            <person name="Mikhaleva J."/>
            <person name="Bjordal M."/>
            <person name="Cartry J."/>
            <person name="Reinhardt R."/>
            <person name="Weissenbach J."/>
            <person name="Wincker P."/>
            <person name="Chourrout D."/>
        </authorList>
    </citation>
    <scope>NUCLEOTIDE SEQUENCE</scope>
</reference>
<dbReference type="InterPro" id="IPR009057">
    <property type="entry name" value="Homeodomain-like_sf"/>
</dbReference>
<evidence type="ECO:0000313" key="17">
    <source>
        <dbReference type="Proteomes" id="UP000001307"/>
    </source>
</evidence>
<dbReference type="GO" id="GO:0000977">
    <property type="term" value="F:RNA polymerase II transcription regulatory region sequence-specific DNA binding"/>
    <property type="evidence" value="ECO:0007669"/>
    <property type="project" value="TreeGrafter"/>
</dbReference>
<dbReference type="InterPro" id="IPR001781">
    <property type="entry name" value="Znf_LIM"/>
</dbReference>
<dbReference type="InterPro" id="IPR001356">
    <property type="entry name" value="HD"/>
</dbReference>
<feature type="compositionally biased region" description="Polar residues" evidence="12">
    <location>
        <begin position="181"/>
        <end position="191"/>
    </location>
</feature>
<keyword evidence="7 9" id="KW-0371">Homeobox</keyword>
<dbReference type="FunFam" id="1.10.10.60:FF:000448">
    <property type="entry name" value="LIM/homeobox protein Lhx4"/>
    <property type="match status" value="1"/>
</dbReference>
<feature type="domain" description="LIM zinc-binding" evidence="13">
    <location>
        <begin position="3"/>
        <end position="63"/>
    </location>
</feature>
<feature type="region of interest" description="Disordered" evidence="12">
    <location>
        <begin position="181"/>
        <end position="222"/>
    </location>
</feature>
<evidence type="ECO:0000259" key="14">
    <source>
        <dbReference type="PROSITE" id="PS50071"/>
    </source>
</evidence>
<protein>
    <submittedName>
        <fullName evidence="15">Lmx-b</fullName>
    </submittedName>
</protein>
<evidence type="ECO:0000259" key="13">
    <source>
        <dbReference type="PROSITE" id="PS50023"/>
    </source>
</evidence>
<keyword evidence="6 9" id="KW-0238">DNA-binding</keyword>
<dbReference type="EMBL" id="FN653244">
    <property type="protein sequence ID" value="CBY14034.1"/>
    <property type="molecule type" value="Genomic_DNA"/>
</dbReference>
<evidence type="ECO:0000256" key="3">
    <source>
        <dbReference type="ARBA" id="ARBA00022737"/>
    </source>
</evidence>
<dbReference type="GO" id="GO:0000981">
    <property type="term" value="F:DNA-binding transcription factor activity, RNA polymerase II-specific"/>
    <property type="evidence" value="ECO:0007669"/>
    <property type="project" value="InterPro"/>
</dbReference>
<proteinExistence type="predicted"/>
<keyword evidence="4 10" id="KW-0862">Zinc</keyword>
<feature type="DNA-binding region" description="Homeobox" evidence="9">
    <location>
        <begin position="237"/>
        <end position="296"/>
    </location>
</feature>
<evidence type="ECO:0000256" key="11">
    <source>
        <dbReference type="RuleBase" id="RU000682"/>
    </source>
</evidence>
<dbReference type="InterPro" id="IPR017970">
    <property type="entry name" value="Homeobox_CS"/>
</dbReference>
<keyword evidence="5 10" id="KW-0440">LIM domain</keyword>
<evidence type="ECO:0000256" key="5">
    <source>
        <dbReference type="ARBA" id="ARBA00023038"/>
    </source>
</evidence>
<evidence type="ECO:0000313" key="16">
    <source>
        <dbReference type="EMBL" id="CBY14034.1"/>
    </source>
</evidence>
<organism evidence="15">
    <name type="scientific">Oikopleura dioica</name>
    <name type="common">Tunicate</name>
    <dbReference type="NCBI Taxonomy" id="34765"/>
    <lineage>
        <taxon>Eukaryota</taxon>
        <taxon>Metazoa</taxon>
        <taxon>Chordata</taxon>
        <taxon>Tunicata</taxon>
        <taxon>Appendicularia</taxon>
        <taxon>Copelata</taxon>
        <taxon>Oikopleuridae</taxon>
        <taxon>Oikopleura</taxon>
    </lineage>
</organism>
<dbReference type="PANTHER" id="PTHR24208:SF166">
    <property type="entry name" value="LIM HOMEOBOX TRANSCRIPTION FACTOR 1 ALPHA, ISOFORM B"/>
    <property type="match status" value="1"/>
</dbReference>
<dbReference type="Gene3D" id="2.10.110.10">
    <property type="entry name" value="Cysteine Rich Protein"/>
    <property type="match status" value="2"/>
</dbReference>
<keyword evidence="8 9" id="KW-0539">Nucleus</keyword>
<dbReference type="SUPFAM" id="SSF46689">
    <property type="entry name" value="Homeodomain-like"/>
    <property type="match status" value="1"/>
</dbReference>
<dbReference type="Pfam" id="PF00046">
    <property type="entry name" value="Homeodomain"/>
    <property type="match status" value="1"/>
</dbReference>
<dbReference type="InParanoid" id="Q5EVH9"/>
<dbReference type="GO" id="GO:0030182">
    <property type="term" value="P:neuron differentiation"/>
    <property type="evidence" value="ECO:0007669"/>
    <property type="project" value="TreeGrafter"/>
</dbReference>
<accession>Q5EVH9</accession>
<evidence type="ECO:0000256" key="10">
    <source>
        <dbReference type="PROSITE-ProRule" id="PRU00125"/>
    </source>
</evidence>
<evidence type="ECO:0000256" key="7">
    <source>
        <dbReference type="ARBA" id="ARBA00023155"/>
    </source>
</evidence>
<dbReference type="EMBL" id="AY705691">
    <property type="protein sequence ID" value="AAW23079.1"/>
    <property type="molecule type" value="Genomic_DNA"/>
</dbReference>
<dbReference type="SUPFAM" id="SSF57716">
    <property type="entry name" value="Glucocorticoid receptor-like (DNA-binding domain)"/>
    <property type="match status" value="1"/>
</dbReference>
<evidence type="ECO:0000313" key="15">
    <source>
        <dbReference type="EMBL" id="AAW23079.1"/>
    </source>
</evidence>
<reference evidence="16" key="2">
    <citation type="journal article" date="2010" name="Science">
        <title>Plasticity of animal genome architecture unmasked by rapid evolution of a pelagic tunicate.</title>
        <authorList>
            <person name="Denoeud F."/>
            <person name="Henriet S."/>
            <person name="Mungpakdee S."/>
            <person name="Aury J.M."/>
            <person name="Da Silva C."/>
            <person name="Brinkmann H."/>
            <person name="Mikhaleva J."/>
            <person name="Olsen L.C."/>
            <person name="Jubin C."/>
            <person name="Canestro C."/>
            <person name="Bouquet J.M."/>
            <person name="Danks G."/>
            <person name="Poulain J."/>
            <person name="Campsteijn C."/>
            <person name="Adamski M."/>
            <person name="Cross I."/>
            <person name="Yadetie F."/>
            <person name="Muffato M."/>
            <person name="Louis A."/>
            <person name="Butcher S."/>
            <person name="Tsagkogeorga G."/>
            <person name="Konrad A."/>
            <person name="Singh S."/>
            <person name="Jensen M.F."/>
            <person name="Cong E.H."/>
            <person name="Eikeseth-Otteraa H."/>
            <person name="Noel B."/>
            <person name="Anthouard V."/>
            <person name="Porcel B.M."/>
            <person name="Kachouri-Lafond R."/>
            <person name="Nishino A."/>
            <person name="Ugolini M."/>
            <person name="Chourrout P."/>
            <person name="Nishida H."/>
            <person name="Aasland R."/>
            <person name="Huzurbazar S."/>
            <person name="Westhof E."/>
            <person name="Delsuc F."/>
            <person name="Lehrach H."/>
            <person name="Reinhardt R."/>
            <person name="Weissenbach J."/>
            <person name="Roy S.W."/>
            <person name="Artiguenave F."/>
            <person name="Postlethwait J.H."/>
            <person name="Manak J.R."/>
            <person name="Thompson E.M."/>
            <person name="Jaillon O."/>
            <person name="Du Pasquier L."/>
            <person name="Boudinot P."/>
            <person name="Liberles D.A."/>
            <person name="Volff J.N."/>
            <person name="Philippe H."/>
            <person name="Lenhard B."/>
            <person name="Roest Crollius H."/>
            <person name="Wincker P."/>
            <person name="Chourrout D."/>
        </authorList>
    </citation>
    <scope>NUCLEOTIDE SEQUENCE [LARGE SCALE GENOMIC DNA]</scope>
</reference>
<dbReference type="OrthoDB" id="6159439at2759"/>
<dbReference type="Gene3D" id="1.10.10.60">
    <property type="entry name" value="Homeodomain-like"/>
    <property type="match status" value="1"/>
</dbReference>
<dbReference type="PROSITE" id="PS50071">
    <property type="entry name" value="HOMEOBOX_2"/>
    <property type="match status" value="1"/>
</dbReference>
<dbReference type="GO" id="GO:0046872">
    <property type="term" value="F:metal ion binding"/>
    <property type="evidence" value="ECO:0007669"/>
    <property type="project" value="UniProtKB-KW"/>
</dbReference>
<dbReference type="SMART" id="SM00389">
    <property type="entry name" value="HOX"/>
    <property type="match status" value="1"/>
</dbReference>
<evidence type="ECO:0000256" key="12">
    <source>
        <dbReference type="SAM" id="MobiDB-lite"/>
    </source>
</evidence>
<evidence type="ECO:0000256" key="8">
    <source>
        <dbReference type="ARBA" id="ARBA00023242"/>
    </source>
</evidence>
<keyword evidence="2 10" id="KW-0479">Metal-binding</keyword>
<keyword evidence="3" id="KW-0677">Repeat</keyword>
<evidence type="ECO:0000256" key="1">
    <source>
        <dbReference type="ARBA" id="ARBA00004123"/>
    </source>
</evidence>
<keyword evidence="17" id="KW-1185">Reference proteome</keyword>
<dbReference type="GO" id="GO:0005634">
    <property type="term" value="C:nucleus"/>
    <property type="evidence" value="ECO:0007669"/>
    <property type="project" value="UniProtKB-SubCell"/>
</dbReference>
<dbReference type="PROSITE" id="PS50023">
    <property type="entry name" value="LIM_DOMAIN_2"/>
    <property type="match status" value="2"/>
</dbReference>
<dbReference type="SMART" id="SM00132">
    <property type="entry name" value="LIM"/>
    <property type="match status" value="2"/>
</dbReference>
<feature type="compositionally biased region" description="Low complexity" evidence="12">
    <location>
        <begin position="203"/>
        <end position="220"/>
    </location>
</feature>
<feature type="domain" description="Homeobox" evidence="14">
    <location>
        <begin position="235"/>
        <end position="295"/>
    </location>
</feature>
<dbReference type="Proteomes" id="UP000001307">
    <property type="component" value="Unassembled WGS sequence"/>
</dbReference>
<dbReference type="InterPro" id="IPR050453">
    <property type="entry name" value="LIM_Homeobox_TF"/>
</dbReference>
<name>Q5EVH9_OIKDI</name>
<dbReference type="CDD" id="cd08368">
    <property type="entry name" value="LIM"/>
    <property type="match status" value="1"/>
</dbReference>
<evidence type="ECO:0000256" key="9">
    <source>
        <dbReference type="PROSITE-ProRule" id="PRU00108"/>
    </source>
</evidence>
<feature type="domain" description="LIM zinc-binding" evidence="13">
    <location>
        <begin position="64"/>
        <end position="125"/>
    </location>
</feature>
<dbReference type="CDD" id="cd00086">
    <property type="entry name" value="homeodomain"/>
    <property type="match status" value="1"/>
</dbReference>
<evidence type="ECO:0000256" key="6">
    <source>
        <dbReference type="ARBA" id="ARBA00023125"/>
    </source>
</evidence>